<reference evidence="2" key="1">
    <citation type="submission" date="2019-04" db="EMBL/GenBank/DDBJ databases">
        <authorList>
            <person name="Alioto T."/>
            <person name="Alioto T."/>
        </authorList>
    </citation>
    <scope>NUCLEOTIDE SEQUENCE [LARGE SCALE GENOMIC DNA]</scope>
</reference>
<organism evidence="2 3">
    <name type="scientific">Marmota monax</name>
    <name type="common">Woodchuck</name>
    <dbReference type="NCBI Taxonomy" id="9995"/>
    <lineage>
        <taxon>Eukaryota</taxon>
        <taxon>Metazoa</taxon>
        <taxon>Chordata</taxon>
        <taxon>Craniata</taxon>
        <taxon>Vertebrata</taxon>
        <taxon>Euteleostomi</taxon>
        <taxon>Mammalia</taxon>
        <taxon>Eutheria</taxon>
        <taxon>Euarchontoglires</taxon>
        <taxon>Glires</taxon>
        <taxon>Rodentia</taxon>
        <taxon>Sciuromorpha</taxon>
        <taxon>Sciuridae</taxon>
        <taxon>Xerinae</taxon>
        <taxon>Marmotini</taxon>
        <taxon>Marmota</taxon>
    </lineage>
</organism>
<gene>
    <name evidence="2" type="ORF">MONAX_5E014903</name>
</gene>
<comment type="caution">
    <text evidence="2">The sequence shown here is derived from an EMBL/GenBank/DDBJ whole genome shotgun (WGS) entry which is preliminary data.</text>
</comment>
<feature type="region of interest" description="Disordered" evidence="1">
    <location>
        <begin position="1"/>
        <end position="63"/>
    </location>
</feature>
<protein>
    <submittedName>
        <fullName evidence="2">Uncharacterized protein</fullName>
    </submittedName>
</protein>
<evidence type="ECO:0000256" key="1">
    <source>
        <dbReference type="SAM" id="MobiDB-lite"/>
    </source>
</evidence>
<dbReference type="Proteomes" id="UP000335636">
    <property type="component" value="Unassembled WGS sequence"/>
</dbReference>
<feature type="compositionally biased region" description="Polar residues" evidence="1">
    <location>
        <begin position="1"/>
        <end position="28"/>
    </location>
</feature>
<name>A0A5E4CQ84_MARMO</name>
<evidence type="ECO:0000313" key="2">
    <source>
        <dbReference type="EMBL" id="VTJ83319.1"/>
    </source>
</evidence>
<sequence>TPKPTGENSQAEMPTSGTKDNAADTETSLLPEKEKELVRHTGPGPSLMRPGNAQFEASESHCH</sequence>
<feature type="non-terminal residue" evidence="2">
    <location>
        <position position="1"/>
    </location>
</feature>
<keyword evidence="3" id="KW-1185">Reference proteome</keyword>
<dbReference type="AlphaFoldDB" id="A0A5E4CQ84"/>
<accession>A0A5E4CQ84</accession>
<evidence type="ECO:0000313" key="3">
    <source>
        <dbReference type="Proteomes" id="UP000335636"/>
    </source>
</evidence>
<proteinExistence type="predicted"/>
<dbReference type="EMBL" id="CABDUW010001679">
    <property type="protein sequence ID" value="VTJ83319.1"/>
    <property type="molecule type" value="Genomic_DNA"/>
</dbReference>